<keyword evidence="2" id="KW-0472">Membrane</keyword>
<evidence type="ECO:0000313" key="4">
    <source>
        <dbReference type="Proteomes" id="UP000675781"/>
    </source>
</evidence>
<dbReference type="Gene3D" id="3.40.50.300">
    <property type="entry name" value="P-loop containing nucleotide triphosphate hydrolases"/>
    <property type="match status" value="1"/>
</dbReference>
<evidence type="ECO:0000313" key="3">
    <source>
        <dbReference type="EMBL" id="MBR7832459.1"/>
    </source>
</evidence>
<organism evidence="3 4">
    <name type="scientific">Actinospica durhamensis</name>
    <dbReference type="NCBI Taxonomy" id="1508375"/>
    <lineage>
        <taxon>Bacteria</taxon>
        <taxon>Bacillati</taxon>
        <taxon>Actinomycetota</taxon>
        <taxon>Actinomycetes</taxon>
        <taxon>Catenulisporales</taxon>
        <taxon>Actinospicaceae</taxon>
        <taxon>Actinospica</taxon>
    </lineage>
</organism>
<accession>A0A941ERH0</accession>
<comment type="caution">
    <text evidence="3">The sequence shown here is derived from an EMBL/GenBank/DDBJ whole genome shotgun (WGS) entry which is preliminary data.</text>
</comment>
<sequence>MSLDETEIQHVNGLAHKRVRLDDPTTDQGTDQPEQAAPELITGDKSPEPEVGTSANLPDPEPFQPRRRVTVRSVATHPHTKTAARHGAYVVAGGKVVARKAWDARTTARHQRYQRLAESTGDHELAKHWEQRVEHHREARHKRRLAMLHAPVIAAKALVYGAIGLVFLGIVLSVAGSHASPLMPLVDVAHAVQAVITLAREAWEIGRWFLPFLVGYGLWSAGRKGAEMPSWLVTSTEGEDLVIDERTITLAIKALRIQGVTEHLKKGIPLQYLTPAREDGRGTFAALRLPSGVSAEKVAKRRTDLATGLHRAAKEVFPTVGAEAGILNLWIADKGRLEEGAGPYPLLTEGRTDFFKGFPLGQTLRGNLITAPMMGCNTIVGGMPGQGKSSAARALMAGASLDPSCELRIWVPDANFDFELFKRRCSTYVMGAESEYIEEILEGCELLHEEIQARGRLLTDMEQPEVTRKIADANRRLRPLVTLLEEAHVAFQHAKYGKAISQLTVENVKLGRKRAVHQIVSTQAPTKDSIPRDVTRNCSNGLAFAVGDHVANDALLGQGAYRGGHRATELLPGVDRGVCLAKGLTGARSELTQVHFVSITRELDELTPLIDRAVDAVRDYDASALAAPVRQEQRDLLADLGAVLAGDVDPVPIADVPRRLRELAPKWSAYQNLAGTALVKLLAELGIKVPSTGNRYPLDPAAVRRALDERDAEDD</sequence>
<feature type="region of interest" description="Disordered" evidence="1">
    <location>
        <begin position="1"/>
        <end position="67"/>
    </location>
</feature>
<reference evidence="3" key="1">
    <citation type="submission" date="2021-04" db="EMBL/GenBank/DDBJ databases">
        <title>Genome based classification of Actinospica acidithermotolerans sp. nov., an actinobacterium isolated from an Indonesian hot spring.</title>
        <authorList>
            <person name="Kusuma A.B."/>
            <person name="Putra K.E."/>
            <person name="Nafisah S."/>
            <person name="Loh J."/>
            <person name="Nouioui I."/>
            <person name="Goodfellow M."/>
        </authorList>
    </citation>
    <scope>NUCLEOTIDE SEQUENCE</scope>
    <source>
        <strain evidence="3">CSCA 57</strain>
    </source>
</reference>
<evidence type="ECO:0008006" key="5">
    <source>
        <dbReference type="Google" id="ProtNLM"/>
    </source>
</evidence>
<keyword evidence="2" id="KW-0812">Transmembrane</keyword>
<gene>
    <name evidence="3" type="ORF">KDL01_04275</name>
</gene>
<dbReference type="RefSeq" id="WP_212526984.1">
    <property type="nucleotide sequence ID" value="NZ_JAGSOG010000011.1"/>
</dbReference>
<dbReference type="Proteomes" id="UP000675781">
    <property type="component" value="Unassembled WGS sequence"/>
</dbReference>
<proteinExistence type="predicted"/>
<dbReference type="InterPro" id="IPR027417">
    <property type="entry name" value="P-loop_NTPase"/>
</dbReference>
<name>A0A941ERH0_9ACTN</name>
<keyword evidence="4" id="KW-1185">Reference proteome</keyword>
<protein>
    <recommendedName>
        <fullName evidence="5">DNA segregation ATPase FtsK/SpoIIIE, S-DNA-T family</fullName>
    </recommendedName>
</protein>
<dbReference type="EMBL" id="JAGSOG010000011">
    <property type="protein sequence ID" value="MBR7832459.1"/>
    <property type="molecule type" value="Genomic_DNA"/>
</dbReference>
<dbReference type="SUPFAM" id="SSF52540">
    <property type="entry name" value="P-loop containing nucleoside triphosphate hydrolases"/>
    <property type="match status" value="1"/>
</dbReference>
<feature type="transmembrane region" description="Helical" evidence="2">
    <location>
        <begin position="145"/>
        <end position="175"/>
    </location>
</feature>
<evidence type="ECO:0000256" key="2">
    <source>
        <dbReference type="SAM" id="Phobius"/>
    </source>
</evidence>
<dbReference type="AlphaFoldDB" id="A0A941ERH0"/>
<keyword evidence="2" id="KW-1133">Transmembrane helix</keyword>
<evidence type="ECO:0000256" key="1">
    <source>
        <dbReference type="SAM" id="MobiDB-lite"/>
    </source>
</evidence>